<feature type="domain" description="HAMP" evidence="12">
    <location>
        <begin position="361"/>
        <end position="415"/>
    </location>
</feature>
<evidence type="ECO:0000256" key="4">
    <source>
        <dbReference type="ARBA" id="ARBA00022989"/>
    </source>
</evidence>
<dbReference type="SMART" id="SM00283">
    <property type="entry name" value="MA"/>
    <property type="match status" value="1"/>
</dbReference>
<feature type="transmembrane region" description="Helical" evidence="9">
    <location>
        <begin position="341"/>
        <end position="363"/>
    </location>
</feature>
<reference evidence="13 14" key="1">
    <citation type="submission" date="2021-03" db="EMBL/GenBank/DDBJ databases">
        <title>Novel species identification of genus Shewanella.</title>
        <authorList>
            <person name="Liu G."/>
            <person name="Zhang Q."/>
        </authorList>
    </citation>
    <scope>NUCLEOTIDE SEQUENCE [LARGE SCALE GENOMIC DNA]</scope>
    <source>
        <strain evidence="13 14">FJAT-51800</strain>
    </source>
</reference>
<sequence>MFKLSIRRLLMMLSATALISVLVVAGMMFWMSNVANSLSDSMTSFAKESEQLIDLGQDASKMLGQTLQITAANNEQSLGAQPSKESNADSSLQPQLNELLGQFNDNEIKLYQAKQALLNNRQAIAKLSTQAENQVSTIQTTANSLLGKVSLQEKRQKRAIRRVYQQLPAAPDNAQWRSVTADMMSYIEGDFDKITSAARKLNEGVARLNALTYALQSADNDSAIINLEKNTAAPLLQLIDDQLTSLGEYANSDEELAALVQTITNDKAKLTEQLFGSNSIKSLRSSNIALQHQVHADSIAISLLADELRQLSQQQVSQALANNNQVFTAANNTIKRLNSSSVIVCIIVIVLLALASFAITRFVTKPLDKITSALADIAQGEGDLTRRLQVTGVSEALSMSEYFNKFISRLQETILSVAEVERQLGNTVAATKVIAERSHQNIQRQSSETTSVAAAVEELSQSFADSASAATQALAATQQAYDEANSGQNTVTSSAKTVAQLADRIERGVEAMERLTATSRQVMSVLTVISDITEQTNLLALNAAIEAARAGDHGRGFAVVADEVRQLAGRTQASAKQITEILEVFNQDAQNTLKVMDEGRNQVHESVSSSDEVAQAFSRINSSVLSIRDLNEHIASTTQSQNEAARSAAESVEQINVISEETRGTANEIKSSAEQLGELSDRLHRALNRFRF</sequence>
<evidence type="ECO:0000256" key="9">
    <source>
        <dbReference type="SAM" id="Phobius"/>
    </source>
</evidence>
<dbReference type="Gene3D" id="1.10.287.950">
    <property type="entry name" value="Methyl-accepting chemotaxis protein"/>
    <property type="match status" value="1"/>
</dbReference>
<evidence type="ECO:0000256" key="2">
    <source>
        <dbReference type="ARBA" id="ARBA00022519"/>
    </source>
</evidence>
<dbReference type="InterPro" id="IPR000727">
    <property type="entry name" value="T_SNARE_dom"/>
</dbReference>
<keyword evidence="5 9" id="KW-0472">Membrane</keyword>
<dbReference type="Gene3D" id="6.10.340.10">
    <property type="match status" value="1"/>
</dbReference>
<comment type="subcellular location">
    <subcellularLocation>
        <location evidence="1">Cell inner membrane</location>
        <topology evidence="1">Multi-pass membrane protein</topology>
    </subcellularLocation>
</comment>
<protein>
    <submittedName>
        <fullName evidence="13">Methyl-accepting chemotaxis protein</fullName>
    </submittedName>
</protein>
<evidence type="ECO:0000256" key="3">
    <source>
        <dbReference type="ARBA" id="ARBA00022692"/>
    </source>
</evidence>
<keyword evidence="2" id="KW-0997">Cell inner membrane</keyword>
<evidence type="ECO:0000256" key="8">
    <source>
        <dbReference type="PROSITE-ProRule" id="PRU00284"/>
    </source>
</evidence>
<dbReference type="PANTHER" id="PTHR32089">
    <property type="entry name" value="METHYL-ACCEPTING CHEMOTAXIS PROTEIN MCPB"/>
    <property type="match status" value="1"/>
</dbReference>
<evidence type="ECO:0000259" key="11">
    <source>
        <dbReference type="PROSITE" id="PS50192"/>
    </source>
</evidence>
<dbReference type="PANTHER" id="PTHR32089:SF119">
    <property type="entry name" value="METHYL-ACCEPTING CHEMOTAXIS PROTEIN CTPL"/>
    <property type="match status" value="1"/>
</dbReference>
<evidence type="ECO:0000256" key="5">
    <source>
        <dbReference type="ARBA" id="ARBA00023136"/>
    </source>
</evidence>
<evidence type="ECO:0000313" key="13">
    <source>
        <dbReference type="EMBL" id="QSX32322.1"/>
    </source>
</evidence>
<dbReference type="Proteomes" id="UP000662770">
    <property type="component" value="Chromosome"/>
</dbReference>
<dbReference type="PROSITE" id="PS50111">
    <property type="entry name" value="CHEMOTAXIS_TRANSDUC_2"/>
    <property type="match status" value="1"/>
</dbReference>
<name>A0ABX7QLJ7_9GAMM</name>
<keyword evidence="14" id="KW-1185">Reference proteome</keyword>
<evidence type="ECO:0000256" key="6">
    <source>
        <dbReference type="ARBA" id="ARBA00023224"/>
    </source>
</evidence>
<evidence type="ECO:0000256" key="1">
    <source>
        <dbReference type="ARBA" id="ARBA00004429"/>
    </source>
</evidence>
<keyword evidence="4 9" id="KW-1133">Transmembrane helix</keyword>
<feature type="domain" description="T-SNARE coiled-coil homology" evidence="11">
    <location>
        <begin position="607"/>
        <end position="669"/>
    </location>
</feature>
<evidence type="ECO:0000256" key="7">
    <source>
        <dbReference type="ARBA" id="ARBA00029447"/>
    </source>
</evidence>
<comment type="similarity">
    <text evidence="7">Belongs to the methyl-accepting chemotaxis (MCP) protein family.</text>
</comment>
<evidence type="ECO:0000259" key="12">
    <source>
        <dbReference type="PROSITE" id="PS50885"/>
    </source>
</evidence>
<accession>A0ABX7QLJ7</accession>
<dbReference type="PROSITE" id="PS50192">
    <property type="entry name" value="T_SNARE"/>
    <property type="match status" value="1"/>
</dbReference>
<organism evidence="13 14">
    <name type="scientific">Shewanella avicenniae</name>
    <dbReference type="NCBI Taxonomy" id="2814294"/>
    <lineage>
        <taxon>Bacteria</taxon>
        <taxon>Pseudomonadati</taxon>
        <taxon>Pseudomonadota</taxon>
        <taxon>Gammaproteobacteria</taxon>
        <taxon>Alteromonadales</taxon>
        <taxon>Shewanellaceae</taxon>
        <taxon>Shewanella</taxon>
    </lineage>
</organism>
<dbReference type="PROSITE" id="PS50885">
    <property type="entry name" value="HAMP"/>
    <property type="match status" value="1"/>
</dbReference>
<dbReference type="SUPFAM" id="SSF58104">
    <property type="entry name" value="Methyl-accepting chemotaxis protein (MCP) signaling domain"/>
    <property type="match status" value="1"/>
</dbReference>
<keyword evidence="3 9" id="KW-0812">Transmembrane</keyword>
<gene>
    <name evidence="13" type="ORF">JYB87_11110</name>
</gene>
<dbReference type="CDD" id="cd06225">
    <property type="entry name" value="HAMP"/>
    <property type="match status" value="1"/>
</dbReference>
<keyword evidence="6 8" id="KW-0807">Transducer</keyword>
<dbReference type="InterPro" id="IPR003660">
    <property type="entry name" value="HAMP_dom"/>
</dbReference>
<feature type="domain" description="Methyl-accepting transducer" evidence="10">
    <location>
        <begin position="420"/>
        <end position="656"/>
    </location>
</feature>
<dbReference type="Pfam" id="PF00015">
    <property type="entry name" value="MCPsignal"/>
    <property type="match status" value="1"/>
</dbReference>
<dbReference type="EMBL" id="CP071503">
    <property type="protein sequence ID" value="QSX32322.1"/>
    <property type="molecule type" value="Genomic_DNA"/>
</dbReference>
<keyword evidence="2" id="KW-1003">Cell membrane</keyword>
<evidence type="ECO:0000259" key="10">
    <source>
        <dbReference type="PROSITE" id="PS50111"/>
    </source>
</evidence>
<dbReference type="InterPro" id="IPR004089">
    <property type="entry name" value="MCPsignal_dom"/>
</dbReference>
<dbReference type="Pfam" id="PF00672">
    <property type="entry name" value="HAMP"/>
    <property type="match status" value="1"/>
</dbReference>
<dbReference type="RefSeq" id="WP_207353567.1">
    <property type="nucleotide sequence ID" value="NZ_CP071503.1"/>
</dbReference>
<dbReference type="SMART" id="SM00304">
    <property type="entry name" value="HAMP"/>
    <property type="match status" value="1"/>
</dbReference>
<proteinExistence type="inferred from homology"/>
<evidence type="ECO:0000313" key="14">
    <source>
        <dbReference type="Proteomes" id="UP000662770"/>
    </source>
</evidence>